<keyword evidence="1" id="KW-1133">Transmembrane helix</keyword>
<evidence type="ECO:0008006" key="5">
    <source>
        <dbReference type="Google" id="ProtNLM"/>
    </source>
</evidence>
<keyword evidence="1" id="KW-0472">Membrane</keyword>
<feature type="transmembrane region" description="Helical" evidence="1">
    <location>
        <begin position="201"/>
        <end position="229"/>
    </location>
</feature>
<evidence type="ECO:0000256" key="1">
    <source>
        <dbReference type="SAM" id="Phobius"/>
    </source>
</evidence>
<accession>A0A1D3JHH0</accession>
<dbReference type="RefSeq" id="XP_028859110.1">
    <property type="nucleotide sequence ID" value="XM_029004911.1"/>
</dbReference>
<keyword evidence="2" id="KW-0732">Signal</keyword>
<evidence type="ECO:0000313" key="4">
    <source>
        <dbReference type="Proteomes" id="UP000219813"/>
    </source>
</evidence>
<reference evidence="3 4" key="1">
    <citation type="submission" date="2016-06" db="EMBL/GenBank/DDBJ databases">
        <authorList>
            <consortium name="Pathogen Informatics"/>
        </authorList>
    </citation>
    <scope>NUCLEOTIDE SEQUENCE [LARGE SCALE GENOMIC DNA]</scope>
</reference>
<keyword evidence="1" id="KW-0812">Transmembrane</keyword>
<dbReference type="KEGG" id="pmal:PMUG01_00059400"/>
<name>A0A1D3JHH0_PLAMA</name>
<feature type="chain" id="PRO_5008915749" description="Fam-b protein" evidence="2">
    <location>
        <begin position="24"/>
        <end position="234"/>
    </location>
</feature>
<feature type="signal peptide" evidence="2">
    <location>
        <begin position="1"/>
        <end position="23"/>
    </location>
</feature>
<dbReference type="AlphaFoldDB" id="A0A1D3JHH0"/>
<dbReference type="GeneID" id="39866058"/>
<protein>
    <recommendedName>
        <fullName evidence="5">Fam-b protein</fullName>
    </recommendedName>
</protein>
<dbReference type="EMBL" id="FLRL01000027">
    <property type="protein sequence ID" value="SBT85790.1"/>
    <property type="molecule type" value="Genomic_DNA"/>
</dbReference>
<gene>
    <name evidence="3" type="primary">PmUG01_00059400</name>
    <name evidence="3" type="ORF">PMUG01_00059400</name>
</gene>
<evidence type="ECO:0000256" key="2">
    <source>
        <dbReference type="SAM" id="SignalP"/>
    </source>
</evidence>
<organism evidence="3 4">
    <name type="scientific">Plasmodium malariae</name>
    <dbReference type="NCBI Taxonomy" id="5858"/>
    <lineage>
        <taxon>Eukaryota</taxon>
        <taxon>Sar</taxon>
        <taxon>Alveolata</taxon>
        <taxon>Apicomplexa</taxon>
        <taxon>Aconoidasida</taxon>
        <taxon>Haemosporida</taxon>
        <taxon>Plasmodiidae</taxon>
        <taxon>Plasmodium</taxon>
        <taxon>Plasmodium (Plasmodium)</taxon>
    </lineage>
</organism>
<dbReference type="Proteomes" id="UP000219813">
    <property type="component" value="Unassembled WGS sequence"/>
</dbReference>
<sequence length="234" mass="27701">MIIFFIRAFIFFCLIWIFKYSDESNICDKTRNKELNRNNILNNKYSRLLSTEISASLEDKHKCLKEKIYDLKGKSTASFEKKPYALKQNNLFQEEDNESIYDDNTYKEELNYFMPRIKPQKLGASNVKHNLKEKSSTLKHYNNIQNNKNLHKSLKKLYSENDSSLDNISSSNKRNCIIKKDKINFSIKHDHKHPIRSAISFLPIITLAVIIFALLYFPLIGIFILYLYIQKRQK</sequence>
<evidence type="ECO:0000313" key="3">
    <source>
        <dbReference type="EMBL" id="SBT85790.1"/>
    </source>
</evidence>
<proteinExistence type="predicted"/>
<dbReference type="VEuPathDB" id="PlasmoDB:PmUG01_00059400"/>
<keyword evidence="4" id="KW-1185">Reference proteome</keyword>